<reference evidence="2" key="1">
    <citation type="journal article" date="2014" name="Genome Biol. Evol.">
        <title>Gene Loss Rather Than Gene Gain Is Associated with a Host Jump from Monocots to Dicots in the Smut Fungus Melanopsichium pennsylvanicum.</title>
        <authorList>
            <person name="Sharma R."/>
            <person name="Mishra B."/>
            <person name="Runge F."/>
            <person name="Thines M."/>
        </authorList>
    </citation>
    <scope>NUCLEOTIDE SEQUENCE</scope>
    <source>
        <strain evidence="2">4</strain>
    </source>
</reference>
<feature type="region of interest" description="Disordered" evidence="1">
    <location>
        <begin position="1"/>
        <end position="24"/>
    </location>
</feature>
<proteinExistence type="predicted"/>
<sequence length="72" mass="7906">MTCQTDRLGNDKEEITRLDEPSSSGQLFGGVDQIRHFHPLRSAVRVAPSVSGKLHASHGIGDPNLIPRFEII</sequence>
<dbReference type="EMBL" id="HG529610">
    <property type="protein sequence ID" value="CDI54316.1"/>
    <property type="molecule type" value="Genomic_DNA"/>
</dbReference>
<organism evidence="2">
    <name type="scientific">Melanopsichium pennsylvanicum 4</name>
    <dbReference type="NCBI Taxonomy" id="1398559"/>
    <lineage>
        <taxon>Eukaryota</taxon>
        <taxon>Fungi</taxon>
        <taxon>Dikarya</taxon>
        <taxon>Basidiomycota</taxon>
        <taxon>Ustilaginomycotina</taxon>
        <taxon>Ustilaginomycetes</taxon>
        <taxon>Ustilaginales</taxon>
        <taxon>Ustilaginaceae</taxon>
        <taxon>Melanopsichium</taxon>
    </lineage>
</organism>
<evidence type="ECO:0000313" key="2">
    <source>
        <dbReference type="EMBL" id="CDI54316.1"/>
    </source>
</evidence>
<name>A0A077R5G9_9BASI</name>
<protein>
    <submittedName>
        <fullName evidence="2">Uncharacterized protein</fullName>
    </submittedName>
</protein>
<evidence type="ECO:0000256" key="1">
    <source>
        <dbReference type="SAM" id="MobiDB-lite"/>
    </source>
</evidence>
<dbReference type="AlphaFoldDB" id="A0A077R5G9"/>
<accession>A0A077R5G9</accession>
<feature type="compositionally biased region" description="Basic and acidic residues" evidence="1">
    <location>
        <begin position="8"/>
        <end position="20"/>
    </location>
</feature>